<dbReference type="InterPro" id="IPR036005">
    <property type="entry name" value="Creatinase/aminopeptidase-like"/>
</dbReference>
<dbReference type="InterPro" id="IPR018349">
    <property type="entry name" value="Pept_M24A_MAP2_BS"/>
</dbReference>
<comment type="cofactor">
    <cofactor evidence="3">
        <name>Fe(2+)</name>
        <dbReference type="ChEBI" id="CHEBI:29033"/>
    </cofactor>
</comment>
<dbReference type="OrthoDB" id="7848262at2759"/>
<sequence>MAPTSVAPAGEAETTLKMSAAPGANGAAASGNGIRPIEDDGDENDEGEDDVAGDGAGTGEGKKKKKKKKSKKKKVEQTDPPRVGLSKLFPSGVYPEGELQPYKDDNTYRTTSEELRYKEKIEMEDPEKTYNDIRRAAEVHRQVRQRARQYIHPGLTMTEIANYIEDGTRALVEENGLESGIGFPTGLSLNHCAAHYTPNAGDSNVLQQGDVLKVDIGVHVNGRICDSAFTLNFDPTYDKLIEAVKAATDTGVREAGIDVRLGELAGYIQETMESYEVEVGGKILPVKSIENLSGHSINKYQIHGGKSVMLVKNNDQTKMEEGDYFAIETFGSTGRGRIVESGECSHYAQRVDAPHVPLRSTGTNWSRLTSAKSLLRSINKNFGTLPFCRRYLDRAGESKYLLALNHLVAQGIVQDYPPLCDQRGSMTAQFVGLHDNFHPLELSISDHAQEHTILLRPTVKEVVSRGDDY</sequence>
<feature type="compositionally biased region" description="Basic residues" evidence="11">
    <location>
        <begin position="62"/>
        <end position="74"/>
    </location>
</feature>
<gene>
    <name evidence="13" type="ORF">AAE3_LOCUS7009</name>
</gene>
<dbReference type="InterPro" id="IPR000994">
    <property type="entry name" value="Pept_M24"/>
</dbReference>
<feature type="domain" description="Peptidase M24" evidence="12">
    <location>
        <begin position="132"/>
        <end position="329"/>
    </location>
</feature>
<dbReference type="NCBIfam" id="TIGR00501">
    <property type="entry name" value="met_pdase_II"/>
    <property type="match status" value="1"/>
</dbReference>
<dbReference type="PANTHER" id="PTHR45777:SF2">
    <property type="entry name" value="METHIONINE AMINOPEPTIDASE 2"/>
    <property type="match status" value="1"/>
</dbReference>
<comment type="cofactor">
    <cofactor evidence="9">
        <name>Co(2+)</name>
        <dbReference type="ChEBI" id="CHEBI:48828"/>
    </cofactor>
    <cofactor evidence="9">
        <name>Zn(2+)</name>
        <dbReference type="ChEBI" id="CHEBI:29105"/>
    </cofactor>
    <cofactor evidence="9">
        <name>Mn(2+)</name>
        <dbReference type="ChEBI" id="CHEBI:29035"/>
    </cofactor>
    <cofactor evidence="9">
        <name>Fe(2+)</name>
        <dbReference type="ChEBI" id="CHEBI:29033"/>
    </cofactor>
    <text evidence="9">Binds 2 divalent metal cations per subunit. Has a high-affinity and a low affinity metal-binding site. The true nature of the physiological cofactor is under debate. The enzyme is active with cobalt, zinc, manganese or divalent iron ions. Most likely, methionine aminopeptidases function as mononuclear Fe(2+)-metalloproteases under physiological conditions, and the catalytically relevant metal-binding site has been assigned to the histidine-containing high-affinity site.</text>
</comment>
<protein>
    <recommendedName>
        <fullName evidence="9">Methionine aminopeptidase 2</fullName>
        <shortName evidence="9">MAP 2</shortName>
        <shortName evidence="9">MetAP 2</shortName>
        <ecNumber evidence="9">3.4.11.18</ecNumber>
    </recommendedName>
    <alternativeName>
        <fullName evidence="9">Peptidase M</fullName>
    </alternativeName>
</protein>
<dbReference type="InterPro" id="IPR036390">
    <property type="entry name" value="WH_DNA-bd_sf"/>
</dbReference>
<dbReference type="GO" id="GO:0046872">
    <property type="term" value="F:metal ion binding"/>
    <property type="evidence" value="ECO:0007669"/>
    <property type="project" value="UniProtKB-UniRule"/>
</dbReference>
<evidence type="ECO:0000256" key="4">
    <source>
        <dbReference type="ARBA" id="ARBA00022438"/>
    </source>
</evidence>
<dbReference type="EC" id="3.4.11.18" evidence="9"/>
<dbReference type="PANTHER" id="PTHR45777">
    <property type="entry name" value="METHIONINE AMINOPEPTIDASE 2"/>
    <property type="match status" value="1"/>
</dbReference>
<feature type="binding site" evidence="9">
    <location>
        <position position="226"/>
    </location>
    <ligand>
        <name>a divalent metal cation</name>
        <dbReference type="ChEBI" id="CHEBI:60240"/>
        <label>2</label>
        <note>catalytic</note>
    </ligand>
</feature>
<dbReference type="GO" id="GO:0005737">
    <property type="term" value="C:cytoplasm"/>
    <property type="evidence" value="ECO:0007669"/>
    <property type="project" value="UniProtKB-SubCell"/>
</dbReference>
<feature type="binding site" evidence="9">
    <location>
        <position position="303"/>
    </location>
    <ligand>
        <name>substrate</name>
    </ligand>
</feature>
<evidence type="ECO:0000313" key="13">
    <source>
        <dbReference type="EMBL" id="CAA7264815.1"/>
    </source>
</evidence>
<comment type="similarity">
    <text evidence="9">Belongs to the peptidase M24A family. Methionine aminopeptidase eukaryotic type 2 subfamily.</text>
</comment>
<dbReference type="Proteomes" id="UP000467700">
    <property type="component" value="Unassembled WGS sequence"/>
</dbReference>
<feature type="binding site" evidence="9">
    <location>
        <position position="328"/>
    </location>
    <ligand>
        <name>a divalent metal cation</name>
        <dbReference type="ChEBI" id="CHEBI:60240"/>
        <label>2</label>
        <note>catalytic</note>
    </ligand>
</feature>
<organism evidence="13 14">
    <name type="scientific">Cyclocybe aegerita</name>
    <name type="common">Black poplar mushroom</name>
    <name type="synonym">Agrocybe aegerita</name>
    <dbReference type="NCBI Taxonomy" id="1973307"/>
    <lineage>
        <taxon>Eukaryota</taxon>
        <taxon>Fungi</taxon>
        <taxon>Dikarya</taxon>
        <taxon>Basidiomycota</taxon>
        <taxon>Agaricomycotina</taxon>
        <taxon>Agaricomycetes</taxon>
        <taxon>Agaricomycetidae</taxon>
        <taxon>Agaricales</taxon>
        <taxon>Agaricineae</taxon>
        <taxon>Bolbitiaceae</taxon>
        <taxon>Cyclocybe</taxon>
    </lineage>
</organism>
<keyword evidence="6 9" id="KW-0645">Protease</keyword>
<accession>A0A8S0W066</accession>
<comment type="subcellular location">
    <subcellularLocation>
        <location evidence="9">Cytoplasm</location>
    </subcellularLocation>
</comment>
<dbReference type="InterPro" id="IPR002468">
    <property type="entry name" value="Pept_M24A_MAP2"/>
</dbReference>
<dbReference type="EMBL" id="CACVBS010000046">
    <property type="protein sequence ID" value="CAA7264815.1"/>
    <property type="molecule type" value="Genomic_DNA"/>
</dbReference>
<dbReference type="GO" id="GO:0006508">
    <property type="term" value="P:proteolysis"/>
    <property type="evidence" value="ECO:0007669"/>
    <property type="project" value="UniProtKB-KW"/>
</dbReference>
<keyword evidence="7 9" id="KW-0479">Metal-binding</keyword>
<feature type="binding site" evidence="9">
    <location>
        <position position="450"/>
    </location>
    <ligand>
        <name>a divalent metal cation</name>
        <dbReference type="ChEBI" id="CHEBI:60240"/>
        <label>2</label>
        <note>catalytic</note>
    </ligand>
</feature>
<comment type="function">
    <text evidence="9 10">Cotranslationally removes the N-terminal methionine from nascent proteins. The N-terminal methionine is often cleaved when the second residue in the primary sequence is small and uncharged (Met-Ala-, Cys, Gly, Pro, Ser, Thr, or Val).</text>
</comment>
<dbReference type="AlphaFoldDB" id="A0A8S0W066"/>
<comment type="catalytic activity">
    <reaction evidence="1 9 10">
        <text>Release of N-terminal amino acids, preferentially methionine, from peptides and arylamides.</text>
        <dbReference type="EC" id="3.4.11.18"/>
    </reaction>
</comment>
<dbReference type="PRINTS" id="PR00599">
    <property type="entry name" value="MAPEPTIDASE"/>
</dbReference>
<evidence type="ECO:0000256" key="8">
    <source>
        <dbReference type="ARBA" id="ARBA00022801"/>
    </source>
</evidence>
<feature type="binding site" evidence="9">
    <location>
        <position position="195"/>
    </location>
    <ligand>
        <name>substrate</name>
    </ligand>
</feature>
<evidence type="ECO:0000256" key="3">
    <source>
        <dbReference type="ARBA" id="ARBA00001954"/>
    </source>
</evidence>
<feature type="compositionally biased region" description="Low complexity" evidence="11">
    <location>
        <begin position="19"/>
        <end position="33"/>
    </location>
</feature>
<feature type="region of interest" description="Disordered" evidence="11">
    <location>
        <begin position="1"/>
        <end position="105"/>
    </location>
</feature>
<reference evidence="13 14" key="1">
    <citation type="submission" date="2020-01" db="EMBL/GenBank/DDBJ databases">
        <authorList>
            <person name="Gupta K D."/>
        </authorList>
    </citation>
    <scope>NUCLEOTIDE SEQUENCE [LARGE SCALE GENOMIC DNA]</scope>
</reference>
<dbReference type="HAMAP" id="MF_03175">
    <property type="entry name" value="MetAP_2_euk"/>
    <property type="match status" value="1"/>
</dbReference>
<dbReference type="SUPFAM" id="SSF46785">
    <property type="entry name" value="Winged helix' DNA-binding domain"/>
    <property type="match status" value="1"/>
</dbReference>
<dbReference type="Gene3D" id="1.10.10.10">
    <property type="entry name" value="Winged helix-like DNA-binding domain superfamily/Winged helix DNA-binding domain"/>
    <property type="match status" value="1"/>
</dbReference>
<evidence type="ECO:0000256" key="5">
    <source>
        <dbReference type="ARBA" id="ARBA00022490"/>
    </source>
</evidence>
<evidence type="ECO:0000256" key="10">
    <source>
        <dbReference type="RuleBase" id="RU003653"/>
    </source>
</evidence>
<keyword evidence="8 9" id="KW-0378">Hydrolase</keyword>
<dbReference type="InterPro" id="IPR001714">
    <property type="entry name" value="Pept_M24_MAP"/>
</dbReference>
<feature type="binding site" evidence="9">
    <location>
        <position position="226"/>
    </location>
    <ligand>
        <name>a divalent metal cation</name>
        <dbReference type="ChEBI" id="CHEBI:60240"/>
        <label>1</label>
    </ligand>
</feature>
<evidence type="ECO:0000256" key="11">
    <source>
        <dbReference type="SAM" id="MobiDB-lite"/>
    </source>
</evidence>
<evidence type="ECO:0000256" key="2">
    <source>
        <dbReference type="ARBA" id="ARBA00001936"/>
    </source>
</evidence>
<evidence type="ECO:0000313" key="14">
    <source>
        <dbReference type="Proteomes" id="UP000467700"/>
    </source>
</evidence>
<dbReference type="GO" id="GO:0004239">
    <property type="term" value="F:initiator methionyl aminopeptidase activity"/>
    <property type="evidence" value="ECO:0007669"/>
    <property type="project" value="UniProtKB-UniRule"/>
</dbReference>
<evidence type="ECO:0000256" key="6">
    <source>
        <dbReference type="ARBA" id="ARBA00022670"/>
    </source>
</evidence>
<feature type="binding site" evidence="9">
    <location>
        <position position="295"/>
    </location>
    <ligand>
        <name>a divalent metal cation</name>
        <dbReference type="ChEBI" id="CHEBI:60240"/>
        <label>2</label>
        <note>catalytic</note>
    </ligand>
</feature>
<dbReference type="InterPro" id="IPR036388">
    <property type="entry name" value="WH-like_DNA-bd_sf"/>
</dbReference>
<evidence type="ECO:0000256" key="7">
    <source>
        <dbReference type="ARBA" id="ARBA00022723"/>
    </source>
</evidence>
<dbReference type="CDD" id="cd01088">
    <property type="entry name" value="MetAP2"/>
    <property type="match status" value="1"/>
</dbReference>
<keyword evidence="14" id="KW-1185">Reference proteome</keyword>
<comment type="cofactor">
    <cofactor evidence="2">
        <name>Mn(2+)</name>
        <dbReference type="ChEBI" id="CHEBI:29035"/>
    </cofactor>
</comment>
<evidence type="ECO:0000259" key="12">
    <source>
        <dbReference type="Pfam" id="PF00557"/>
    </source>
</evidence>
<evidence type="ECO:0000256" key="1">
    <source>
        <dbReference type="ARBA" id="ARBA00000294"/>
    </source>
</evidence>
<comment type="caution">
    <text evidence="13">The sequence shown here is derived from an EMBL/GenBank/DDBJ whole genome shotgun (WGS) entry which is preliminary data.</text>
</comment>
<dbReference type="InterPro" id="IPR050247">
    <property type="entry name" value="Met_Aminopeptidase_Type2"/>
</dbReference>
<dbReference type="SUPFAM" id="SSF55920">
    <property type="entry name" value="Creatinase/aminopeptidase"/>
    <property type="match status" value="1"/>
</dbReference>
<dbReference type="PROSITE" id="PS01202">
    <property type="entry name" value="MAP_2"/>
    <property type="match status" value="1"/>
</dbReference>
<feature type="binding site" evidence="9">
    <location>
        <position position="450"/>
    </location>
    <ligand>
        <name>a divalent metal cation</name>
        <dbReference type="ChEBI" id="CHEBI:60240"/>
        <label>1</label>
    </ligand>
</feature>
<feature type="compositionally biased region" description="Acidic residues" evidence="11">
    <location>
        <begin position="39"/>
        <end position="52"/>
    </location>
</feature>
<name>A0A8S0W066_CYCAE</name>
<dbReference type="Gene3D" id="3.90.230.10">
    <property type="entry name" value="Creatinase/methionine aminopeptidase superfamily"/>
    <property type="match status" value="1"/>
</dbReference>
<keyword evidence="4 9" id="KW-0031">Aminopeptidase</keyword>
<keyword evidence="5 9" id="KW-0963">Cytoplasm</keyword>
<proteinExistence type="inferred from homology"/>
<dbReference type="GO" id="GO:0070006">
    <property type="term" value="F:metalloaminopeptidase activity"/>
    <property type="evidence" value="ECO:0007669"/>
    <property type="project" value="UniProtKB-UniRule"/>
</dbReference>
<feature type="binding site" evidence="9">
    <location>
        <position position="215"/>
    </location>
    <ligand>
        <name>a divalent metal cation</name>
        <dbReference type="ChEBI" id="CHEBI:60240"/>
        <label>1</label>
    </ligand>
</feature>
<dbReference type="Pfam" id="PF00557">
    <property type="entry name" value="Peptidase_M24"/>
    <property type="match status" value="1"/>
</dbReference>
<evidence type="ECO:0000256" key="9">
    <source>
        <dbReference type="HAMAP-Rule" id="MF_03175"/>
    </source>
</evidence>